<evidence type="ECO:0000256" key="1">
    <source>
        <dbReference type="ARBA" id="ARBA00022574"/>
    </source>
</evidence>
<dbReference type="InterPro" id="IPR036322">
    <property type="entry name" value="WD40_repeat_dom_sf"/>
</dbReference>
<dbReference type="InterPro" id="IPR010982">
    <property type="entry name" value="Lambda_DNA-bd_dom_sf"/>
</dbReference>
<feature type="repeat" description="WD" evidence="3">
    <location>
        <begin position="1206"/>
        <end position="1244"/>
    </location>
</feature>
<dbReference type="Pfam" id="PF00400">
    <property type="entry name" value="WD40"/>
    <property type="match status" value="6"/>
</dbReference>
<dbReference type="SUPFAM" id="SSF47413">
    <property type="entry name" value="lambda repressor-like DNA-binding domains"/>
    <property type="match status" value="1"/>
</dbReference>
<name>A0ABW1EUT8_9ACTN</name>
<dbReference type="Proteomes" id="UP001596067">
    <property type="component" value="Unassembled WGS sequence"/>
</dbReference>
<feature type="compositionally biased region" description="Pro residues" evidence="4">
    <location>
        <begin position="893"/>
        <end position="912"/>
    </location>
</feature>
<evidence type="ECO:0000256" key="4">
    <source>
        <dbReference type="SAM" id="MobiDB-lite"/>
    </source>
</evidence>
<evidence type="ECO:0000313" key="7">
    <source>
        <dbReference type="Proteomes" id="UP001596067"/>
    </source>
</evidence>
<feature type="region of interest" description="Disordered" evidence="4">
    <location>
        <begin position="869"/>
        <end position="957"/>
    </location>
</feature>
<evidence type="ECO:0000256" key="3">
    <source>
        <dbReference type="PROSITE-ProRule" id="PRU00221"/>
    </source>
</evidence>
<organism evidence="6 7">
    <name type="scientific">Kitasatospora aburaviensis</name>
    <dbReference type="NCBI Taxonomy" id="67265"/>
    <lineage>
        <taxon>Bacteria</taxon>
        <taxon>Bacillati</taxon>
        <taxon>Actinomycetota</taxon>
        <taxon>Actinomycetes</taxon>
        <taxon>Kitasatosporales</taxon>
        <taxon>Streptomycetaceae</taxon>
        <taxon>Kitasatospora</taxon>
    </lineage>
</organism>
<dbReference type="RefSeq" id="WP_313761794.1">
    <property type="nucleotide sequence ID" value="NZ_BAAAVH010000049.1"/>
</dbReference>
<dbReference type="PANTHER" id="PTHR19848:SF8">
    <property type="entry name" value="F-BOX AND WD REPEAT DOMAIN CONTAINING 7"/>
    <property type="match status" value="1"/>
</dbReference>
<keyword evidence="1 3" id="KW-0853">WD repeat</keyword>
<evidence type="ECO:0000313" key="6">
    <source>
        <dbReference type="EMBL" id="MFC5885635.1"/>
    </source>
</evidence>
<comment type="caution">
    <text evidence="6">The sequence shown here is derived from an EMBL/GenBank/DDBJ whole genome shotgun (WGS) entry which is preliminary data.</text>
</comment>
<dbReference type="PROSITE" id="PS50294">
    <property type="entry name" value="WD_REPEATS_REGION"/>
    <property type="match status" value="2"/>
</dbReference>
<feature type="domain" description="HTH cro/C1-type" evidence="5">
    <location>
        <begin position="19"/>
        <end position="75"/>
    </location>
</feature>
<feature type="region of interest" description="Disordered" evidence="4">
    <location>
        <begin position="381"/>
        <end position="424"/>
    </location>
</feature>
<dbReference type="Gene3D" id="2.130.10.10">
    <property type="entry name" value="YVTN repeat-like/Quinoprotein amine dehydrogenase"/>
    <property type="match status" value="4"/>
</dbReference>
<dbReference type="PROSITE" id="PS50082">
    <property type="entry name" value="WD_REPEATS_2"/>
    <property type="match status" value="6"/>
</dbReference>
<feature type="compositionally biased region" description="Low complexity" evidence="4">
    <location>
        <begin position="872"/>
        <end position="892"/>
    </location>
</feature>
<evidence type="ECO:0000259" key="5">
    <source>
        <dbReference type="PROSITE" id="PS50943"/>
    </source>
</evidence>
<feature type="repeat" description="WD" evidence="3">
    <location>
        <begin position="639"/>
        <end position="680"/>
    </location>
</feature>
<dbReference type="SUPFAM" id="SSF50978">
    <property type="entry name" value="WD40 repeat-like"/>
    <property type="match status" value="1"/>
</dbReference>
<gene>
    <name evidence="6" type="ORF">ACFP0N_11710</name>
</gene>
<keyword evidence="2" id="KW-0677">Repeat</keyword>
<dbReference type="InterPro" id="IPR027417">
    <property type="entry name" value="P-loop_NTPase"/>
</dbReference>
<dbReference type="CDD" id="cd00093">
    <property type="entry name" value="HTH_XRE"/>
    <property type="match status" value="1"/>
</dbReference>
<dbReference type="PROSITE" id="PS00678">
    <property type="entry name" value="WD_REPEATS_1"/>
    <property type="match status" value="2"/>
</dbReference>
<reference evidence="7" key="1">
    <citation type="journal article" date="2019" name="Int. J. Syst. Evol. Microbiol.">
        <title>The Global Catalogue of Microorganisms (GCM) 10K type strain sequencing project: providing services to taxonomists for standard genome sequencing and annotation.</title>
        <authorList>
            <consortium name="The Broad Institute Genomics Platform"/>
            <consortium name="The Broad Institute Genome Sequencing Center for Infectious Disease"/>
            <person name="Wu L."/>
            <person name="Ma J."/>
        </authorList>
    </citation>
    <scope>NUCLEOTIDE SEQUENCE [LARGE SCALE GENOMIC DNA]</scope>
    <source>
        <strain evidence="7">CGMCC 4.1469</strain>
    </source>
</reference>
<dbReference type="Gene3D" id="1.10.260.40">
    <property type="entry name" value="lambda repressor-like DNA-binding domains"/>
    <property type="match status" value="1"/>
</dbReference>
<proteinExistence type="predicted"/>
<dbReference type="InterPro" id="IPR049052">
    <property type="entry name" value="nSTAND1"/>
</dbReference>
<sequence>MSTESDPGRSDGAGFGTVLRTLRRDARLSQADLAGQVHYDKSHISKVENGDKPATAEFARACDRALRAGGSLVALATRGHCPYPGLASFRAEDERWFHGRDRARAALLGLLAERRADRGGPVLVVGPSGAGKSSLLRAGLVPALRRGALAGLGPASAAVLTPTGRPLDRLAELADGPEAVWIVDQAEELFTLCADPEQRRAFLDALCREAGPEGGRPVVLGLRADLYGHCLAHDGLLKAVRRGQLALGPMNAAELAEAITGPARTARLELEPGLLELMVTDLGLEGAGTAGTAGAYDPGALPLLAHTLRAVWQQRAGRSLTLAGYRAIGGLHGSVAATAERAWARLEDDAARATARRVLLRLVHLGPDGQGSRRRVDRAALAGRPGSDPGASLSGPDTSAAGSGGPAPGVPGSGPDAPGPPSEDRVLDQVLASFADDRLITVDASGVTLSHEALLRAWPRLRDWVEEGRAGLRLHQQLTQDAEHWAGAGREEALLYRGSRLELARERAAEPAGEELLTLVEREFLAAATARAEQEHRAERRRVRTLRHLVAGLALLLVSALLAGGFAWQQWDRATVANRTNLARALLSDAERNAGRDPYAAMLESVEARRVALSGGTGLRRPAEDAVLSTQSEYLTGRIPGFALGVNGLAISPDGRLVATGDSQGQVALWDAHSMARVAELQGHDVHAPVQDVRFSPDGSLLAVTVTRKQGLRILLWRVADRQRLPSPVMPQSSPIGTSAAKRLAFSRDGALLAAASSDAAPPGHGCVWVWRTDAGAAPPVRTLTGHTGVVQGVAFGPGHLLASASTDGDVLVRDLGDLGESQDADPSRAPEGGATTVFSGQAPAPKSVAFAADGRLLAVGGDRGHIRLWRPPVDGGPVPAAPLPSAAASPAPSAPASPAPSAPLPSAPPPGASGAEGDEPQSSARLHRVAGPAADRPAEWTSTDLPPAHQGPVNALALTPDGTTLLSAGADQTTRVWDLPTGRVAAELRGHPTFVLNVAVAGDNRTVVTSGGISSPPGSVLLWDLHRGTDLAPGPDRPAVTAVASAGDRAAVGTADGRVALWDVGGPVPRPVTVTPPDGRRVTALAFDRRGRTLAAAREGGAVHLHRAGDGARTAAVDVGRSPTALALSPDGTVLAVGTADGRLLTGPSDGTPLRARPLDPCGPVYAAVFLGDGADLAFACDSQHVHLLAAADPDARPRKSGIFHPDHLRHLAVSPDGRLLATAGNDRVVVVWDVRTGRSLGADPNRPAEPEEAARTVGSDTVHALAFAPDGRTLADVGQQGALRLWDLDSPAPAATLTGPGLPLNGLAFLPDGRVLTGGDSGAAPVWSLDPAAAVAGACAVVRPPLPHRDWLRLAPGAPYRPTCP</sequence>
<dbReference type="Pfam" id="PF13560">
    <property type="entry name" value="HTH_31"/>
    <property type="match status" value="1"/>
</dbReference>
<dbReference type="InterPro" id="IPR001680">
    <property type="entry name" value="WD40_rpt"/>
</dbReference>
<dbReference type="PANTHER" id="PTHR19848">
    <property type="entry name" value="WD40 REPEAT PROTEIN"/>
    <property type="match status" value="1"/>
</dbReference>
<dbReference type="SUPFAM" id="SSF52540">
    <property type="entry name" value="P-loop containing nucleoside triphosphate hydrolases"/>
    <property type="match status" value="1"/>
</dbReference>
<feature type="repeat" description="WD" evidence="3">
    <location>
        <begin position="947"/>
        <end position="988"/>
    </location>
</feature>
<feature type="repeat" description="WD" evidence="3">
    <location>
        <begin position="839"/>
        <end position="870"/>
    </location>
</feature>
<feature type="repeat" description="WD" evidence="3">
    <location>
        <begin position="1257"/>
        <end position="1298"/>
    </location>
</feature>
<protein>
    <submittedName>
        <fullName evidence="6">Helix-turn-helix domain-containing protein</fullName>
    </submittedName>
</protein>
<dbReference type="SUPFAM" id="SSF50998">
    <property type="entry name" value="Quinoprotein alcohol dehydrogenase-like"/>
    <property type="match status" value="1"/>
</dbReference>
<dbReference type="EMBL" id="JBHSOD010000010">
    <property type="protein sequence ID" value="MFC5885635.1"/>
    <property type="molecule type" value="Genomic_DNA"/>
</dbReference>
<dbReference type="SMART" id="SM00530">
    <property type="entry name" value="HTH_XRE"/>
    <property type="match status" value="1"/>
</dbReference>
<dbReference type="InterPro" id="IPR015943">
    <property type="entry name" value="WD40/YVTN_repeat-like_dom_sf"/>
</dbReference>
<dbReference type="Pfam" id="PF20703">
    <property type="entry name" value="nSTAND1"/>
    <property type="match status" value="2"/>
</dbReference>
<dbReference type="SMART" id="SM00320">
    <property type="entry name" value="WD40"/>
    <property type="match status" value="12"/>
</dbReference>
<feature type="repeat" description="WD" evidence="3">
    <location>
        <begin position="784"/>
        <end position="816"/>
    </location>
</feature>
<keyword evidence="7" id="KW-1185">Reference proteome</keyword>
<dbReference type="InterPro" id="IPR011047">
    <property type="entry name" value="Quinoprotein_ADH-like_sf"/>
</dbReference>
<dbReference type="InterPro" id="IPR019775">
    <property type="entry name" value="WD40_repeat_CS"/>
</dbReference>
<dbReference type="InterPro" id="IPR001387">
    <property type="entry name" value="Cro/C1-type_HTH"/>
</dbReference>
<feature type="region of interest" description="Disordered" evidence="4">
    <location>
        <begin position="818"/>
        <end position="842"/>
    </location>
</feature>
<dbReference type="PROSITE" id="PS50943">
    <property type="entry name" value="HTH_CROC1"/>
    <property type="match status" value="1"/>
</dbReference>
<evidence type="ECO:0000256" key="2">
    <source>
        <dbReference type="ARBA" id="ARBA00022737"/>
    </source>
</evidence>
<accession>A0ABW1EUT8</accession>